<reference evidence="2" key="2">
    <citation type="submission" date="2016-04" db="EMBL/GenBank/DDBJ databases">
        <title>First Complete Genome Sequence of a Subdivision 6 Acidobacterium.</title>
        <authorList>
            <person name="Huang S."/>
            <person name="Vieira S."/>
            <person name="Bunk B."/>
            <person name="Riedel T."/>
            <person name="Sproeer C."/>
            <person name="Overmann J."/>
        </authorList>
    </citation>
    <scope>NUCLEOTIDE SEQUENCE [LARGE SCALE GENOMIC DNA]</scope>
    <source>
        <strain evidence="2">DSM 100886 HEG_-6_39</strain>
    </source>
</reference>
<evidence type="ECO:0000313" key="1">
    <source>
        <dbReference type="EMBL" id="AMY12971.1"/>
    </source>
</evidence>
<dbReference type="OrthoDB" id="9807209at2"/>
<dbReference type="PANTHER" id="PTHR12526:SF600">
    <property type="entry name" value="GLYCOSYL TRANSFERASE GROUP 1"/>
    <property type="match status" value="1"/>
</dbReference>
<dbReference type="AlphaFoldDB" id="A0A143PX78"/>
<dbReference type="EMBL" id="CP015136">
    <property type="protein sequence ID" value="AMY12971.1"/>
    <property type="molecule type" value="Genomic_DNA"/>
</dbReference>
<dbReference type="Gene3D" id="3.40.50.2000">
    <property type="entry name" value="Glycogen Phosphorylase B"/>
    <property type="match status" value="2"/>
</dbReference>
<dbReference type="GO" id="GO:0016757">
    <property type="term" value="F:glycosyltransferase activity"/>
    <property type="evidence" value="ECO:0007669"/>
    <property type="project" value="TreeGrafter"/>
</dbReference>
<dbReference type="Pfam" id="PF13692">
    <property type="entry name" value="Glyco_trans_1_4"/>
    <property type="match status" value="1"/>
</dbReference>
<evidence type="ECO:0000313" key="2">
    <source>
        <dbReference type="Proteomes" id="UP000076079"/>
    </source>
</evidence>
<dbReference type="STRING" id="1855912.LuPra_06257"/>
<accession>A0A143PX78</accession>
<proteinExistence type="predicted"/>
<dbReference type="CDD" id="cd03801">
    <property type="entry name" value="GT4_PimA-like"/>
    <property type="match status" value="1"/>
</dbReference>
<name>A0A143PX78_LUTPR</name>
<protein>
    <submittedName>
        <fullName evidence="1">Sugar transferase, PEP-CTERM/EpsH1 system associated</fullName>
    </submittedName>
</protein>
<reference evidence="1 2" key="1">
    <citation type="journal article" date="2016" name="Genome Announc.">
        <title>First Complete Genome Sequence of a Subdivision 6 Acidobacterium Strain.</title>
        <authorList>
            <person name="Huang S."/>
            <person name="Vieira S."/>
            <person name="Bunk B."/>
            <person name="Riedel T."/>
            <person name="Sproer C."/>
            <person name="Overmann J."/>
        </authorList>
    </citation>
    <scope>NUCLEOTIDE SEQUENCE [LARGE SCALE GENOMIC DNA]</scope>
    <source>
        <strain evidence="2">DSM 100886 HEG_-6_39</strain>
    </source>
</reference>
<dbReference type="PANTHER" id="PTHR12526">
    <property type="entry name" value="GLYCOSYLTRANSFERASE"/>
    <property type="match status" value="1"/>
</dbReference>
<dbReference type="Proteomes" id="UP000076079">
    <property type="component" value="Chromosome"/>
</dbReference>
<keyword evidence="1" id="KW-0808">Transferase</keyword>
<gene>
    <name evidence="1" type="ORF">LuPra_06257</name>
</gene>
<organism evidence="1 2">
    <name type="scientific">Luteitalea pratensis</name>
    <dbReference type="NCBI Taxonomy" id="1855912"/>
    <lineage>
        <taxon>Bacteria</taxon>
        <taxon>Pseudomonadati</taxon>
        <taxon>Acidobacteriota</taxon>
        <taxon>Vicinamibacteria</taxon>
        <taxon>Vicinamibacterales</taxon>
        <taxon>Vicinamibacteraceae</taxon>
        <taxon>Luteitalea</taxon>
    </lineage>
</organism>
<sequence length="420" mass="45900">MTAAETCAPVEVSRQRILYVLSCWPHDQAYGGQIRALQVARALARKGKVTLAIVGADPVLESVKVRTAEEFDLAGEWPVQSTGIHGLGALIRSLFAPEFVNIHGVALDEASEKHILALMKSDADLVWFFQLRTANYFMTANWPDAVVDVDNLPSASATSTGEGTSLSVSRLAARLRTWQLRRHERRLAKRFGVVAVCSDADRRTLGADGRLLVIPNGFDMPVVETARAPSNPPRIGFIGLLEYEPNRDGVRWFLAHCWPALRQAVPGIRLRLAGKGGGRVVNGSVDGVDILGWIDDAGAEMATWSLTVIPIFSGAGTRIKVAEAFSRRCPVVATPLGAYGYEVEDGRELRLGDTPEAFVSACLDLLRDPVAAAAMTARAWEAYVENWSWDAVAPRVWEAVEEAFRHRRSRGAESVMTDRS</sequence>
<dbReference type="RefSeq" id="WP_110174380.1">
    <property type="nucleotide sequence ID" value="NZ_CP015136.1"/>
</dbReference>
<dbReference type="SUPFAM" id="SSF53756">
    <property type="entry name" value="UDP-Glycosyltransferase/glycogen phosphorylase"/>
    <property type="match status" value="1"/>
</dbReference>
<keyword evidence="2" id="KW-1185">Reference proteome</keyword>
<dbReference type="KEGG" id="abac:LuPra_06257"/>